<proteinExistence type="predicted"/>
<sequence>MLKVTLKMMREIVVLAILMVECNILYLDTKNELLRKLTTGQSTNNALINPMSSKRETTNKFLLKIDDTLKVLDTTLKSNKEKCMSIIQDLLGHNGKITP</sequence>
<dbReference type="AlphaFoldDB" id="A0A0K8VXA5"/>
<organism evidence="1">
    <name type="scientific">Bactrocera latifrons</name>
    <name type="common">Malaysian fruit fly</name>
    <name type="synonym">Chaetodacus latifrons</name>
    <dbReference type="NCBI Taxonomy" id="174628"/>
    <lineage>
        <taxon>Eukaryota</taxon>
        <taxon>Metazoa</taxon>
        <taxon>Ecdysozoa</taxon>
        <taxon>Arthropoda</taxon>
        <taxon>Hexapoda</taxon>
        <taxon>Insecta</taxon>
        <taxon>Pterygota</taxon>
        <taxon>Neoptera</taxon>
        <taxon>Endopterygota</taxon>
        <taxon>Diptera</taxon>
        <taxon>Brachycera</taxon>
        <taxon>Muscomorpha</taxon>
        <taxon>Tephritoidea</taxon>
        <taxon>Tephritidae</taxon>
        <taxon>Bactrocera</taxon>
        <taxon>Bactrocera</taxon>
    </lineage>
</organism>
<evidence type="ECO:0000313" key="1">
    <source>
        <dbReference type="EMBL" id="JAI43512.1"/>
    </source>
</evidence>
<name>A0A0K8VXA5_BACLA</name>
<protein>
    <submittedName>
        <fullName evidence="1">Uncharacterized protein</fullName>
    </submittedName>
</protein>
<gene>
    <name evidence="1" type="ORF">c0_g1_i1</name>
</gene>
<dbReference type="EMBL" id="GDHF01008802">
    <property type="protein sequence ID" value="JAI43512.1"/>
    <property type="molecule type" value="Transcribed_RNA"/>
</dbReference>
<reference evidence="1" key="1">
    <citation type="submission" date="2015-06" db="EMBL/GenBank/DDBJ databases">
        <authorList>
            <person name="Hoefler B.C."/>
            <person name="Straight P.D."/>
        </authorList>
    </citation>
    <scope>NUCLEOTIDE SEQUENCE</scope>
</reference>
<accession>A0A0K8VXA5</accession>